<feature type="compositionally biased region" description="Basic and acidic residues" evidence="1">
    <location>
        <begin position="85"/>
        <end position="99"/>
    </location>
</feature>
<evidence type="ECO:0000313" key="2">
    <source>
        <dbReference type="EMBL" id="SCU90666.1"/>
    </source>
</evidence>
<organism evidence="2">
    <name type="scientific">Cupriavidus necator</name>
    <name type="common">Alcaligenes eutrophus</name>
    <name type="synonym">Ralstonia eutropha</name>
    <dbReference type="NCBI Taxonomy" id="106590"/>
    <lineage>
        <taxon>Bacteria</taxon>
        <taxon>Pseudomonadati</taxon>
        <taxon>Pseudomonadota</taxon>
        <taxon>Betaproteobacteria</taxon>
        <taxon>Burkholderiales</taxon>
        <taxon>Burkholderiaceae</taxon>
        <taxon>Cupriavidus</taxon>
    </lineage>
</organism>
<sequence>MFILCLLRGAAPARGALLCAVPSACLRPLEHHHAIDTDGSGRTDQYRVEVKLIEPRRHRRSPDRQSGQQRGERRAIDCGLAPHAIEQRSHAQRVEHAQP</sequence>
<gene>
    <name evidence="2" type="ORF">CNECB9_500002</name>
</gene>
<dbReference type="AlphaFoldDB" id="A0A1K0INQ2"/>
<proteinExistence type="predicted"/>
<dbReference type="EMBL" id="FMSH01000446">
    <property type="protein sequence ID" value="SCU90666.1"/>
    <property type="molecule type" value="Genomic_DNA"/>
</dbReference>
<accession>A0A1K0INQ2</accession>
<reference evidence="2" key="1">
    <citation type="submission" date="2016-09" db="EMBL/GenBank/DDBJ databases">
        <authorList>
            <person name="Capua I."/>
            <person name="De Benedictis P."/>
            <person name="Joannis T."/>
            <person name="Lombin L.H."/>
            <person name="Cattoli G."/>
        </authorList>
    </citation>
    <scope>NUCLEOTIDE SEQUENCE</scope>
    <source>
        <strain evidence="2">B9</strain>
    </source>
</reference>
<name>A0A1K0INQ2_CUPNE</name>
<protein>
    <submittedName>
        <fullName evidence="2">Uncharacterized protein</fullName>
    </submittedName>
</protein>
<evidence type="ECO:0000256" key="1">
    <source>
        <dbReference type="SAM" id="MobiDB-lite"/>
    </source>
</evidence>
<feature type="region of interest" description="Disordered" evidence="1">
    <location>
        <begin position="52"/>
        <end position="99"/>
    </location>
</feature>